<organism evidence="1 2">
    <name type="scientific">Manihot esculenta</name>
    <name type="common">Cassava</name>
    <name type="synonym">Jatropha manihot</name>
    <dbReference type="NCBI Taxonomy" id="3983"/>
    <lineage>
        <taxon>Eukaryota</taxon>
        <taxon>Viridiplantae</taxon>
        <taxon>Streptophyta</taxon>
        <taxon>Embryophyta</taxon>
        <taxon>Tracheophyta</taxon>
        <taxon>Spermatophyta</taxon>
        <taxon>Magnoliopsida</taxon>
        <taxon>eudicotyledons</taxon>
        <taxon>Gunneridae</taxon>
        <taxon>Pentapetalae</taxon>
        <taxon>rosids</taxon>
        <taxon>fabids</taxon>
        <taxon>Malpighiales</taxon>
        <taxon>Euphorbiaceae</taxon>
        <taxon>Crotonoideae</taxon>
        <taxon>Manihoteae</taxon>
        <taxon>Manihot</taxon>
    </lineage>
</organism>
<dbReference type="Proteomes" id="UP000091857">
    <property type="component" value="Chromosome 14"/>
</dbReference>
<protein>
    <submittedName>
        <fullName evidence="1">Uncharacterized protein</fullName>
    </submittedName>
</protein>
<name>A0ACB7GGY1_MANES</name>
<keyword evidence="2" id="KW-1185">Reference proteome</keyword>
<sequence>MSSFKLAFVLSFLLIGSCMSLSRASGGKRCLSDADCISVKCPEGLSDARCFHNGYCTCKPTQEGSSQFIDGRSSKDAQACKRDSDCTGFCPPKCKYVNCVGGVCFCSC</sequence>
<evidence type="ECO:0000313" key="1">
    <source>
        <dbReference type="EMBL" id="KAG8639044.1"/>
    </source>
</evidence>
<dbReference type="EMBL" id="CM004400">
    <property type="protein sequence ID" value="KAG8639044.1"/>
    <property type="molecule type" value="Genomic_DNA"/>
</dbReference>
<accession>A0ACB7GGY1</accession>
<gene>
    <name evidence="1" type="ORF">MANES_14G092425v8</name>
</gene>
<evidence type="ECO:0000313" key="2">
    <source>
        <dbReference type="Proteomes" id="UP000091857"/>
    </source>
</evidence>
<proteinExistence type="predicted"/>
<reference evidence="2" key="1">
    <citation type="journal article" date="2016" name="Nat. Biotechnol.">
        <title>Sequencing wild and cultivated cassava and related species reveals extensive interspecific hybridization and genetic diversity.</title>
        <authorList>
            <person name="Bredeson J.V."/>
            <person name="Lyons J.B."/>
            <person name="Prochnik S.E."/>
            <person name="Wu G.A."/>
            <person name="Ha C.M."/>
            <person name="Edsinger-Gonzales E."/>
            <person name="Grimwood J."/>
            <person name="Schmutz J."/>
            <person name="Rabbi I.Y."/>
            <person name="Egesi C."/>
            <person name="Nauluvula P."/>
            <person name="Lebot V."/>
            <person name="Ndunguru J."/>
            <person name="Mkamilo G."/>
            <person name="Bart R.S."/>
            <person name="Setter T.L."/>
            <person name="Gleadow R.M."/>
            <person name="Kulakow P."/>
            <person name="Ferguson M.E."/>
            <person name="Rounsley S."/>
            <person name="Rokhsar D.S."/>
        </authorList>
    </citation>
    <scope>NUCLEOTIDE SEQUENCE [LARGE SCALE GENOMIC DNA]</scope>
    <source>
        <strain evidence="2">cv. AM560-2</strain>
    </source>
</reference>
<comment type="caution">
    <text evidence="1">The sequence shown here is derived from an EMBL/GenBank/DDBJ whole genome shotgun (WGS) entry which is preliminary data.</text>
</comment>